<accession>A0A1H2PBE6</accession>
<evidence type="ECO:0000313" key="1">
    <source>
        <dbReference type="EMBL" id="TDB61956.1"/>
    </source>
</evidence>
<dbReference type="OrthoDB" id="7025652at2"/>
<dbReference type="RefSeq" id="WP_093227000.1">
    <property type="nucleotide sequence ID" value="NZ_LT629803.1"/>
</dbReference>
<protein>
    <submittedName>
        <fullName evidence="1">Uncharacterized protein</fullName>
    </submittedName>
</protein>
<gene>
    <name evidence="1" type="ORF">EIY72_14570</name>
</gene>
<keyword evidence="2" id="KW-1185">Reference proteome</keyword>
<proteinExistence type="predicted"/>
<reference evidence="2" key="1">
    <citation type="journal article" date="2019" name="bioRxiv">
        <title>Bacterially produced spermidine induces plant systemic susceptibility to pathogens.</title>
        <authorList>
            <person name="Melnyk R.A."/>
            <person name="Beskrovnaya P.A."/>
            <person name="Liu Z."/>
            <person name="Song Y."/>
            <person name="Haney C.H."/>
        </authorList>
    </citation>
    <scope>NUCLEOTIDE SEQUENCE [LARGE SCALE GENOMIC DNA]</scope>
    <source>
        <strain evidence="2">Dha-51</strain>
    </source>
</reference>
<dbReference type="EMBL" id="RRZK01000019">
    <property type="protein sequence ID" value="TDB61956.1"/>
    <property type="molecule type" value="Genomic_DNA"/>
</dbReference>
<dbReference type="AlphaFoldDB" id="A0A1H2PBE6"/>
<dbReference type="Proteomes" id="UP000295254">
    <property type="component" value="Unassembled WGS sequence"/>
</dbReference>
<name>A0A1H2PBE6_PSEVA</name>
<dbReference type="STRING" id="95300.SAMN05216558_4545"/>
<sequence length="230" mass="25090">MSYSIYIYANAVLVLSKALSPACTKDVLDTIAFASLAADEDVPGRVPDSKWFECYSDILSACGWTVLAQQERDEFPRLELGMVSGQKALVALVESAMPDREARPILAALDHVATSSAWERQLLYPSPQNGAEPTRVRAAAGIVEEGGFLSMVSVSFQVHHAVEQAGLDSVAAAQKLDGGMVSRVYSARFNQQNYDEFRDETVEWLAAELHTPYTETGVLPMDWNSSEPGV</sequence>
<comment type="caution">
    <text evidence="1">The sequence shown here is derived from an EMBL/GenBank/DDBJ whole genome shotgun (WGS) entry which is preliminary data.</text>
</comment>
<evidence type="ECO:0000313" key="2">
    <source>
        <dbReference type="Proteomes" id="UP000295254"/>
    </source>
</evidence>
<organism evidence="1 2">
    <name type="scientific">Pseudomonas vancouverensis</name>
    <dbReference type="NCBI Taxonomy" id="95300"/>
    <lineage>
        <taxon>Bacteria</taxon>
        <taxon>Pseudomonadati</taxon>
        <taxon>Pseudomonadota</taxon>
        <taxon>Gammaproteobacteria</taxon>
        <taxon>Pseudomonadales</taxon>
        <taxon>Pseudomonadaceae</taxon>
        <taxon>Pseudomonas</taxon>
    </lineage>
</organism>